<feature type="transmembrane region" description="Helical" evidence="6">
    <location>
        <begin position="31"/>
        <end position="52"/>
    </location>
</feature>
<feature type="transmembrane region" description="Helical" evidence="6">
    <location>
        <begin position="5"/>
        <end position="25"/>
    </location>
</feature>
<dbReference type="Pfam" id="PF03788">
    <property type="entry name" value="LrgA"/>
    <property type="match status" value="1"/>
</dbReference>
<sequence length="131" mass="14652">MKKKAFLTILQLSILYGIYLIGMMIQSFFDLSIPGSIIGMLLLLFLLQLNVVKEKWLSLGTQFLLSRLPLLFLPATVGLMNYFPLFKGKGLLSVAIVLLSTFLVMIISARVADFISTKNDTNKDMGRGFEV</sequence>
<dbReference type="PANTHER" id="PTHR33931">
    <property type="entry name" value="HOLIN-LIKE PROTEIN CIDA-RELATED"/>
    <property type="match status" value="1"/>
</dbReference>
<evidence type="ECO:0000256" key="5">
    <source>
        <dbReference type="ARBA" id="ARBA00023136"/>
    </source>
</evidence>
<comment type="caution">
    <text evidence="7">The sequence shown here is derived from an EMBL/GenBank/DDBJ whole genome shotgun (WGS) entry which is preliminary data.</text>
</comment>
<keyword evidence="5 6" id="KW-0472">Membrane</keyword>
<evidence type="ECO:0000256" key="2">
    <source>
        <dbReference type="ARBA" id="ARBA00022475"/>
    </source>
</evidence>
<dbReference type="EMBL" id="JADCLJ010000019">
    <property type="protein sequence ID" value="MBE4908324.1"/>
    <property type="molecule type" value="Genomic_DNA"/>
</dbReference>
<evidence type="ECO:0000256" key="4">
    <source>
        <dbReference type="ARBA" id="ARBA00022989"/>
    </source>
</evidence>
<name>A0ABR9QJG7_9BACI</name>
<dbReference type="Proteomes" id="UP001516662">
    <property type="component" value="Unassembled WGS sequence"/>
</dbReference>
<dbReference type="InterPro" id="IPR005538">
    <property type="entry name" value="LrgA/CidA"/>
</dbReference>
<evidence type="ECO:0000313" key="7">
    <source>
        <dbReference type="EMBL" id="MBE4908324.1"/>
    </source>
</evidence>
<keyword evidence="8" id="KW-1185">Reference proteome</keyword>
<proteinExistence type="predicted"/>
<accession>A0ABR9QJG7</accession>
<comment type="subcellular location">
    <subcellularLocation>
        <location evidence="1">Cell membrane</location>
        <topology evidence="1">Multi-pass membrane protein</topology>
    </subcellularLocation>
</comment>
<dbReference type="PANTHER" id="PTHR33931:SF2">
    <property type="entry name" value="HOLIN-LIKE PROTEIN CIDA"/>
    <property type="match status" value="1"/>
</dbReference>
<keyword evidence="2" id="KW-1003">Cell membrane</keyword>
<reference evidence="7 8" key="1">
    <citation type="submission" date="2020-10" db="EMBL/GenBank/DDBJ databases">
        <title>Bacillus sp. HD4P25, an endophyte from a halophyte.</title>
        <authorList>
            <person name="Sun J.-Q."/>
        </authorList>
    </citation>
    <scope>NUCLEOTIDE SEQUENCE [LARGE SCALE GENOMIC DNA]</scope>
    <source>
        <strain evidence="7 8">YIM 93174</strain>
    </source>
</reference>
<gene>
    <name evidence="7" type="ORF">IMZ08_09675</name>
</gene>
<keyword evidence="3 6" id="KW-0812">Transmembrane</keyword>
<evidence type="ECO:0000313" key="8">
    <source>
        <dbReference type="Proteomes" id="UP001516662"/>
    </source>
</evidence>
<evidence type="ECO:0000256" key="6">
    <source>
        <dbReference type="SAM" id="Phobius"/>
    </source>
</evidence>
<evidence type="ECO:0000256" key="3">
    <source>
        <dbReference type="ARBA" id="ARBA00022692"/>
    </source>
</evidence>
<dbReference type="RefSeq" id="WP_193535893.1">
    <property type="nucleotide sequence ID" value="NZ_JADCLJ010000019.1"/>
</dbReference>
<keyword evidence="4 6" id="KW-1133">Transmembrane helix</keyword>
<evidence type="ECO:0000256" key="1">
    <source>
        <dbReference type="ARBA" id="ARBA00004651"/>
    </source>
</evidence>
<feature type="transmembrane region" description="Helical" evidence="6">
    <location>
        <begin position="90"/>
        <end position="109"/>
    </location>
</feature>
<organism evidence="7 8">
    <name type="scientific">Litchfieldia luteola</name>
    <dbReference type="NCBI Taxonomy" id="682179"/>
    <lineage>
        <taxon>Bacteria</taxon>
        <taxon>Bacillati</taxon>
        <taxon>Bacillota</taxon>
        <taxon>Bacilli</taxon>
        <taxon>Bacillales</taxon>
        <taxon>Bacillaceae</taxon>
        <taxon>Litchfieldia</taxon>
    </lineage>
</organism>
<protein>
    <submittedName>
        <fullName evidence="7">CidA/LrgA family protein</fullName>
    </submittedName>
</protein>
<feature type="transmembrane region" description="Helical" evidence="6">
    <location>
        <begin position="64"/>
        <end position="84"/>
    </location>
</feature>